<dbReference type="EMBL" id="CP000554">
    <property type="protein sequence ID" value="ABM78608.1"/>
    <property type="molecule type" value="Genomic_DNA"/>
</dbReference>
<feature type="region of interest" description="Disordered" evidence="1">
    <location>
        <begin position="87"/>
        <end position="200"/>
    </location>
</feature>
<feature type="region of interest" description="Disordered" evidence="1">
    <location>
        <begin position="1"/>
        <end position="42"/>
    </location>
</feature>
<evidence type="ECO:0000313" key="3">
    <source>
        <dbReference type="Proteomes" id="UP000002274"/>
    </source>
</evidence>
<reference evidence="2 3" key="1">
    <citation type="journal article" date="2007" name="PLoS Genet.">
        <title>Patterns and implications of gene gain and loss in the evolution of Prochlorococcus.</title>
        <authorList>
            <person name="Kettler G.C."/>
            <person name="Martiny A.C."/>
            <person name="Huang K."/>
            <person name="Zucker J."/>
            <person name="Coleman M.L."/>
            <person name="Rodrigue S."/>
            <person name="Chen F."/>
            <person name="Lapidus A."/>
            <person name="Ferriera S."/>
            <person name="Johnson J."/>
            <person name="Steglich C."/>
            <person name="Church G.M."/>
            <person name="Richardson P."/>
            <person name="Chisholm S.W."/>
        </authorList>
    </citation>
    <scope>NUCLEOTIDE SEQUENCE [LARGE SCALE GENOMIC DNA]</scope>
    <source>
        <strain evidence="2 3">MIT 9303</strain>
    </source>
</reference>
<dbReference type="RefSeq" id="WP_011826493.1">
    <property type="nucleotide sequence ID" value="NC_008820.1"/>
</dbReference>
<sequence>MTDSYSDPQRQERHGDGARESGRAGFRGGRGPGNREAGGFRIRLSDNEMRSARALQDAFQLRSTVAVLGFALRTLGQMLEDGQLDELVASERSKAPSGGRRREEGAQRTRSDRSHKDRQLTHRGARPDPFARPAKPQPSVQEPEKALESEQNRAEEQTQEQAQTAESEQLHSAEQEQDQAAETEQVQAIEHEPENAPSEG</sequence>
<protein>
    <submittedName>
        <fullName evidence="2">Uncharacterized protein</fullName>
    </submittedName>
</protein>
<evidence type="ECO:0000256" key="1">
    <source>
        <dbReference type="SAM" id="MobiDB-lite"/>
    </source>
</evidence>
<organism evidence="2 3">
    <name type="scientific">Prochlorococcus marinus (strain MIT 9303)</name>
    <dbReference type="NCBI Taxonomy" id="59922"/>
    <lineage>
        <taxon>Bacteria</taxon>
        <taxon>Bacillati</taxon>
        <taxon>Cyanobacteriota</taxon>
        <taxon>Cyanophyceae</taxon>
        <taxon>Synechococcales</taxon>
        <taxon>Prochlorococcaceae</taxon>
        <taxon>Prochlorococcus</taxon>
    </lineage>
</organism>
<feature type="compositionally biased region" description="Basic and acidic residues" evidence="1">
    <location>
        <begin position="142"/>
        <end position="156"/>
    </location>
</feature>
<feature type="compositionally biased region" description="Basic and acidic residues" evidence="1">
    <location>
        <begin position="89"/>
        <end position="120"/>
    </location>
</feature>
<evidence type="ECO:0000313" key="2">
    <source>
        <dbReference type="EMBL" id="ABM78608.1"/>
    </source>
</evidence>
<proteinExistence type="predicted"/>
<dbReference type="KEGG" id="pmf:P9303_18661"/>
<feature type="compositionally biased region" description="Basic and acidic residues" evidence="1">
    <location>
        <begin position="9"/>
        <end position="22"/>
    </location>
</feature>
<name>A2CAU8_PROM3</name>
<gene>
    <name evidence="2" type="ordered locus">P9303_18661</name>
</gene>
<dbReference type="HOGENOM" id="CLU_118100_0_0_3"/>
<dbReference type="AlphaFoldDB" id="A2CAU8"/>
<dbReference type="STRING" id="59922.P9303_18661"/>
<accession>A2CAU8</accession>
<dbReference type="BioCyc" id="PMAR59922:G1G80-1617-MONOMER"/>
<dbReference type="Proteomes" id="UP000002274">
    <property type="component" value="Chromosome"/>
</dbReference>